<comment type="pathway">
    <text evidence="9">Protein modification; lipoprotein biosynthesis (signal peptide cleavage).</text>
</comment>
<dbReference type="Proteomes" id="UP000652427">
    <property type="component" value="Unassembled WGS sequence"/>
</dbReference>
<keyword evidence="2 9" id="KW-1003">Cell membrane</keyword>
<keyword evidence="5 9" id="KW-0064">Aspartyl protease</keyword>
<dbReference type="Pfam" id="PF01252">
    <property type="entry name" value="Peptidase_A8"/>
    <property type="match status" value="1"/>
</dbReference>
<evidence type="ECO:0000256" key="10">
    <source>
        <dbReference type="RuleBase" id="RU000594"/>
    </source>
</evidence>
<feature type="transmembrane region" description="Helical" evidence="9">
    <location>
        <begin position="96"/>
        <end position="113"/>
    </location>
</feature>
<dbReference type="HAMAP" id="MF_00161">
    <property type="entry name" value="LspA"/>
    <property type="match status" value="1"/>
</dbReference>
<accession>A0ABX2N4D8</accession>
<comment type="caution">
    <text evidence="12">The sequence shown here is derived from an EMBL/GenBank/DDBJ whole genome shotgun (WGS) entry which is preliminary data.</text>
</comment>
<evidence type="ECO:0000256" key="8">
    <source>
        <dbReference type="ARBA" id="ARBA00023136"/>
    </source>
</evidence>
<dbReference type="NCBIfam" id="TIGR00077">
    <property type="entry name" value="lspA"/>
    <property type="match status" value="1"/>
</dbReference>
<evidence type="ECO:0000256" key="11">
    <source>
        <dbReference type="RuleBase" id="RU004181"/>
    </source>
</evidence>
<dbReference type="PANTHER" id="PTHR33695:SF1">
    <property type="entry name" value="LIPOPROTEIN SIGNAL PEPTIDASE"/>
    <property type="match status" value="1"/>
</dbReference>
<evidence type="ECO:0000256" key="2">
    <source>
        <dbReference type="ARBA" id="ARBA00022475"/>
    </source>
</evidence>
<evidence type="ECO:0000313" key="13">
    <source>
        <dbReference type="Proteomes" id="UP000652427"/>
    </source>
</evidence>
<keyword evidence="6 9" id="KW-0378">Hydrolase</keyword>
<dbReference type="PRINTS" id="PR00781">
    <property type="entry name" value="LIPOSIGPTASE"/>
</dbReference>
<evidence type="ECO:0000313" key="12">
    <source>
        <dbReference type="EMBL" id="NVD28568.1"/>
    </source>
</evidence>
<keyword evidence="7 9" id="KW-1133">Transmembrane helix</keyword>
<sequence>MTDPIKKYRRTGLIIAFMIFFIDQASKFVVMQLLQLPTKGQIELIPFFNLTWAENYGVSMGFLTASTDFQRWALVTLTGLIGIAVWVWMNKEKAKWDIIALGMVLGGAMGNIVDRARLGYVADFADLHIGEFRPFLIFNLADASISIGVVILLARALLIREKTDETKDHVQLDES</sequence>
<evidence type="ECO:0000256" key="7">
    <source>
        <dbReference type="ARBA" id="ARBA00022989"/>
    </source>
</evidence>
<keyword evidence="8 9" id="KW-0472">Membrane</keyword>
<organism evidence="12 13">
    <name type="scientific">Parasphingorhabdus flavimaris</name>
    <dbReference type="NCBI Taxonomy" id="266812"/>
    <lineage>
        <taxon>Bacteria</taxon>
        <taxon>Pseudomonadati</taxon>
        <taxon>Pseudomonadota</taxon>
        <taxon>Alphaproteobacteria</taxon>
        <taxon>Sphingomonadales</taxon>
        <taxon>Sphingomonadaceae</taxon>
        <taxon>Parasphingorhabdus</taxon>
    </lineage>
</organism>
<keyword evidence="3 9" id="KW-0645">Protease</keyword>
<dbReference type="EMBL" id="JABWMH010000003">
    <property type="protein sequence ID" value="NVD28568.1"/>
    <property type="molecule type" value="Genomic_DNA"/>
</dbReference>
<evidence type="ECO:0000256" key="9">
    <source>
        <dbReference type="HAMAP-Rule" id="MF_00161"/>
    </source>
</evidence>
<feature type="transmembrane region" description="Helical" evidence="9">
    <location>
        <begin position="12"/>
        <end position="34"/>
    </location>
</feature>
<dbReference type="GO" id="GO:0004190">
    <property type="term" value="F:aspartic-type endopeptidase activity"/>
    <property type="evidence" value="ECO:0007669"/>
    <property type="project" value="UniProtKB-EC"/>
</dbReference>
<comment type="similarity">
    <text evidence="1 9 11">Belongs to the peptidase A8 family.</text>
</comment>
<gene>
    <name evidence="9 12" type="primary">lspA</name>
    <name evidence="12" type="ORF">HUO14_11705</name>
</gene>
<evidence type="ECO:0000256" key="5">
    <source>
        <dbReference type="ARBA" id="ARBA00022750"/>
    </source>
</evidence>
<dbReference type="PANTHER" id="PTHR33695">
    <property type="entry name" value="LIPOPROTEIN SIGNAL PEPTIDASE"/>
    <property type="match status" value="1"/>
</dbReference>
<protein>
    <recommendedName>
        <fullName evidence="9">Lipoprotein signal peptidase</fullName>
        <ecNumber evidence="9">3.4.23.36</ecNumber>
    </recommendedName>
    <alternativeName>
        <fullName evidence="9">Prolipoprotein signal peptidase</fullName>
    </alternativeName>
    <alternativeName>
        <fullName evidence="9">Signal peptidase II</fullName>
        <shortName evidence="9">SPase II</shortName>
    </alternativeName>
</protein>
<dbReference type="PROSITE" id="PS00855">
    <property type="entry name" value="SPASE_II"/>
    <property type="match status" value="1"/>
</dbReference>
<feature type="transmembrane region" description="Helical" evidence="9">
    <location>
        <begin position="133"/>
        <end position="158"/>
    </location>
</feature>
<reference evidence="12 13" key="1">
    <citation type="submission" date="2020-06" db="EMBL/GenBank/DDBJ databases">
        <authorList>
            <person name="Kim S.-J."/>
            <person name="Park S.-J."/>
        </authorList>
    </citation>
    <scope>NUCLEOTIDE SEQUENCE [LARGE SCALE GENOMIC DNA]</scope>
    <source>
        <strain evidence="12 13">SW-151</strain>
    </source>
</reference>
<keyword evidence="4 9" id="KW-0812">Transmembrane</keyword>
<feature type="active site" evidence="9">
    <location>
        <position position="142"/>
    </location>
</feature>
<evidence type="ECO:0000256" key="6">
    <source>
        <dbReference type="ARBA" id="ARBA00022801"/>
    </source>
</evidence>
<evidence type="ECO:0000256" key="4">
    <source>
        <dbReference type="ARBA" id="ARBA00022692"/>
    </source>
</evidence>
<comment type="catalytic activity">
    <reaction evidence="9 10">
        <text>Release of signal peptides from bacterial membrane prolipoproteins. Hydrolyzes -Xaa-Yaa-Zaa-|-(S,diacylglyceryl)Cys-, in which Xaa is hydrophobic (preferably Leu), and Yaa (Ala or Ser) and Zaa (Gly or Ala) have small, neutral side chains.</text>
        <dbReference type="EC" id="3.4.23.36"/>
    </reaction>
</comment>
<feature type="active site" evidence="9">
    <location>
        <position position="123"/>
    </location>
</feature>
<keyword evidence="13" id="KW-1185">Reference proteome</keyword>
<evidence type="ECO:0000256" key="3">
    <source>
        <dbReference type="ARBA" id="ARBA00022670"/>
    </source>
</evidence>
<name>A0ABX2N4D8_9SPHN</name>
<comment type="function">
    <text evidence="9 10">This protein specifically catalyzes the removal of signal peptides from prolipoproteins.</text>
</comment>
<dbReference type="EC" id="3.4.23.36" evidence="9"/>
<evidence type="ECO:0000256" key="1">
    <source>
        <dbReference type="ARBA" id="ARBA00006139"/>
    </source>
</evidence>
<dbReference type="InterPro" id="IPR001872">
    <property type="entry name" value="Peptidase_A8"/>
</dbReference>
<feature type="transmembrane region" description="Helical" evidence="9">
    <location>
        <begin position="69"/>
        <end position="89"/>
    </location>
</feature>
<proteinExistence type="inferred from homology"/>
<dbReference type="RefSeq" id="WP_176279999.1">
    <property type="nucleotide sequence ID" value="NZ_JABWMH010000003.1"/>
</dbReference>
<comment type="subcellular location">
    <subcellularLocation>
        <location evidence="9">Cell membrane</location>
        <topology evidence="9">Multi-pass membrane protein</topology>
    </subcellularLocation>
</comment>